<feature type="region of interest" description="Disordered" evidence="1">
    <location>
        <begin position="100"/>
        <end position="129"/>
    </location>
</feature>
<comment type="caution">
    <text evidence="2">The sequence shown here is derived from an EMBL/GenBank/DDBJ whole genome shotgun (WGS) entry which is preliminary data.</text>
</comment>
<feature type="region of interest" description="Disordered" evidence="1">
    <location>
        <begin position="182"/>
        <end position="203"/>
    </location>
</feature>
<dbReference type="EMBL" id="JBEVYD010000005">
    <property type="protein sequence ID" value="KAL3232991.1"/>
    <property type="molecule type" value="Genomic_DNA"/>
</dbReference>
<proteinExistence type="predicted"/>
<dbReference type="PANTHER" id="PTHR28218">
    <property type="entry name" value="VPS4-ASSOCIATED PROTEIN 1"/>
    <property type="match status" value="1"/>
</dbReference>
<gene>
    <name evidence="2" type="ORF">RNJ44_04907</name>
</gene>
<name>A0ABR4NW82_9SACH</name>
<dbReference type="PANTHER" id="PTHR28218:SF1">
    <property type="entry name" value="VPS4-ASSOCIATED PROTEIN 1"/>
    <property type="match status" value="1"/>
</dbReference>
<evidence type="ECO:0000313" key="2">
    <source>
        <dbReference type="EMBL" id="KAL3232991.1"/>
    </source>
</evidence>
<feature type="compositionally biased region" description="Basic and acidic residues" evidence="1">
    <location>
        <begin position="100"/>
        <end position="123"/>
    </location>
</feature>
<sequence>MINEYVKRKVALRDTQGCVLCHKPSTTVLFNKSGPDWFYTCDLHLQDNPQFAVPVYGTEYDEVVAKMKDTKRALSMVQTKGGLGNWDGWVNKFISTTNKKKEEDKKDSKEDSKEEKEKTKEENTPANLQREYEQLLDRLTQLQKDTKRYKLSDVMFQNRVDLKERQRIKEIRIKKIQEQYSNTDPTELETKFNFPSVPTTPKE</sequence>
<reference evidence="2 3" key="1">
    <citation type="submission" date="2024-05" db="EMBL/GenBank/DDBJ databases">
        <title>Long read based assembly of the Candida bracarensis genome reveals expanded adhesin content.</title>
        <authorList>
            <person name="Marcet-Houben M."/>
            <person name="Ksiezopolska E."/>
            <person name="Gabaldon T."/>
        </authorList>
    </citation>
    <scope>NUCLEOTIDE SEQUENCE [LARGE SCALE GENOMIC DNA]</scope>
    <source>
        <strain evidence="2 3">CBM6</strain>
    </source>
</reference>
<evidence type="ECO:0000313" key="3">
    <source>
        <dbReference type="Proteomes" id="UP001623330"/>
    </source>
</evidence>
<organism evidence="2 3">
    <name type="scientific">Nakaseomyces bracarensis</name>
    <dbReference type="NCBI Taxonomy" id="273131"/>
    <lineage>
        <taxon>Eukaryota</taxon>
        <taxon>Fungi</taxon>
        <taxon>Dikarya</taxon>
        <taxon>Ascomycota</taxon>
        <taxon>Saccharomycotina</taxon>
        <taxon>Saccharomycetes</taxon>
        <taxon>Saccharomycetales</taxon>
        <taxon>Saccharomycetaceae</taxon>
        <taxon>Nakaseomyces</taxon>
    </lineage>
</organism>
<dbReference type="Proteomes" id="UP001623330">
    <property type="component" value="Unassembled WGS sequence"/>
</dbReference>
<evidence type="ECO:0000256" key="1">
    <source>
        <dbReference type="SAM" id="MobiDB-lite"/>
    </source>
</evidence>
<protein>
    <recommendedName>
        <fullName evidence="4">VPS4-associated protein 1</fullName>
    </recommendedName>
</protein>
<accession>A0ABR4NW82</accession>
<keyword evidence="3" id="KW-1185">Reference proteome</keyword>
<dbReference type="Pfam" id="PF08432">
    <property type="entry name" value="Vfa1"/>
    <property type="match status" value="1"/>
</dbReference>
<evidence type="ECO:0008006" key="4">
    <source>
        <dbReference type="Google" id="ProtNLM"/>
    </source>
</evidence>
<dbReference type="InterPro" id="IPR013640">
    <property type="entry name" value="Vfa1"/>
</dbReference>